<organism evidence="2">
    <name type="scientific">Cacopsylla melanoneura</name>
    <dbReference type="NCBI Taxonomy" id="428564"/>
    <lineage>
        <taxon>Eukaryota</taxon>
        <taxon>Metazoa</taxon>
        <taxon>Ecdysozoa</taxon>
        <taxon>Arthropoda</taxon>
        <taxon>Hexapoda</taxon>
        <taxon>Insecta</taxon>
        <taxon>Pterygota</taxon>
        <taxon>Neoptera</taxon>
        <taxon>Paraneoptera</taxon>
        <taxon>Hemiptera</taxon>
        <taxon>Sternorrhyncha</taxon>
        <taxon>Psylloidea</taxon>
        <taxon>Psyllidae</taxon>
        <taxon>Psyllinae</taxon>
        <taxon>Cacopsylla</taxon>
    </lineage>
</organism>
<keyword evidence="1" id="KW-0472">Membrane</keyword>
<evidence type="ECO:0000256" key="1">
    <source>
        <dbReference type="SAM" id="Phobius"/>
    </source>
</evidence>
<feature type="transmembrane region" description="Helical" evidence="1">
    <location>
        <begin position="20"/>
        <end position="44"/>
    </location>
</feature>
<keyword evidence="1" id="KW-0812">Transmembrane</keyword>
<accession>A0A8D8SCD2</accession>
<reference evidence="2" key="1">
    <citation type="submission" date="2021-05" db="EMBL/GenBank/DDBJ databases">
        <authorList>
            <person name="Alioto T."/>
            <person name="Alioto T."/>
            <person name="Gomez Garrido J."/>
        </authorList>
    </citation>
    <scope>NUCLEOTIDE SEQUENCE</scope>
</reference>
<dbReference type="EMBL" id="HBUF01216105">
    <property type="protein sequence ID" value="CAG6667270.1"/>
    <property type="molecule type" value="Transcribed_RNA"/>
</dbReference>
<dbReference type="AlphaFoldDB" id="A0A8D8SCD2"/>
<proteinExistence type="predicted"/>
<feature type="transmembrane region" description="Helical" evidence="1">
    <location>
        <begin position="65"/>
        <end position="89"/>
    </location>
</feature>
<evidence type="ECO:0000313" key="2">
    <source>
        <dbReference type="EMBL" id="CAG6667270.1"/>
    </source>
</evidence>
<name>A0A8D8SCD2_9HEMI</name>
<sequence length="147" mass="16560">MYLLQSNMMWCTVRGVLHISHWVISSFFIRYWCVRCVCPILILVRTTCCLLFKFSSGIHILTSALMARSLFPVVCFHVCSHLMIVVNFLMNALASSMGTSGIVIQSGEVHASFAALSASSLPFILTWEGTHMNSILLFLLRFDLYSD</sequence>
<keyword evidence="1" id="KW-1133">Transmembrane helix</keyword>
<protein>
    <submittedName>
        <fullName evidence="2">Uncharacterized protein</fullName>
    </submittedName>
</protein>